<dbReference type="Pfam" id="PF00512">
    <property type="entry name" value="HisKA"/>
    <property type="match status" value="1"/>
</dbReference>
<feature type="region of interest" description="Disordered" evidence="5">
    <location>
        <begin position="1"/>
        <end position="21"/>
    </location>
</feature>
<sequence>MTTSQPRDPPPSSPRPLARPPGRRRWACVAAHWRAWLACALLLLFADGLFAAQPTPHARAGVIDLTAPGALGTGRALEGEWGFAWERFLDPAANEPAPAFAPVPGVWNELTADGKPRGPDGYGTYTLLVRCPEGRQLALSVPPQRTAMRMYVNGQLVAVQGLPGTRADEAQPAIGRRAVLTDSFACPLHVTLHLSNWSHRAGGVIRAPVAGPIEQLSQDAQQRFALDTLLVGGYLVLSISPLFFFLVRPKEKAPLYFGLFALAQTVYTDMTGERLLLQLTTGPQTAWELYLHTEYSAWLVSMGLFALLIDKLFPRTMRAGLLRLLVGACGFGLVFVLLTPARVYSRYVLYGQLLGVSIALYSAWCLARAARQGRPDAGVVLGGLACLGVVLTVNMVQLSGDMTQRGITAVGLLAFVLTPGIVLLRRLGRALNVEEQRSAGEREKVDLLVRATHAGILDWDYTRNLTRYSDRLLEIMGYPPGTDTSEWPRFFRHIAPEDRERVQESFMTQLRDRSVRGGEMKHQPLEYRLLRQDGSVVWVHAEAISLRGADGRTLRYICSFLDITDHRAVAEGLERQNAALAENARLREDVERMSRHDLKTPLNSIIGVARLIREDARVPQEQRELLGIAERAGYRMLEMVNLSLDLSRMELGTYDFRPQAVNLLDVIDRVQLDLQPMAQAAQVRVRLETPPHAPMYARAEELLCYSILANLLKNAIEASPRNGVVTLRLQGGDPIRVQVHNAGAVPQPIVTRFFDKYVTAGKSGGTGLGTYSARLMARVQNGELEMQTDAAGTLLTLSLRALGDEQLPPARRAQPALAPAPRADGSDFPASRLLLVDDDEYNRLLLMRYLPSPPFTVETAANGAAAVEAVARQWPDFVLIDMEMPVMNGLEAVAWIRAREREAGRKRCAIVMMSSNDDPESIRRGLAAGSDRYLAKPFTREALLALLHLLAQGGPPLPAQALLPEAAPQGPPLTPEAAVRVDPELLHEVPAFLASRRKMVDAMAEALASGQREQLHAVAHRAAGGLALFGFQWAAWQCRGISARAAVGDAAELGADIARLRRHLDQVQVQ</sequence>
<comment type="caution">
    <text evidence="11">The sequence shown here is derived from an EMBL/GenBank/DDBJ whole genome shotgun (WGS) entry which is preliminary data.</text>
</comment>
<dbReference type="PROSITE" id="PS50110">
    <property type="entry name" value="RESPONSE_REGULATORY"/>
    <property type="match status" value="1"/>
</dbReference>
<evidence type="ECO:0000256" key="3">
    <source>
        <dbReference type="ARBA" id="ARBA00022553"/>
    </source>
</evidence>
<evidence type="ECO:0000313" key="12">
    <source>
        <dbReference type="Proteomes" id="UP000630528"/>
    </source>
</evidence>
<evidence type="ECO:0000256" key="6">
    <source>
        <dbReference type="SAM" id="Phobius"/>
    </source>
</evidence>
<dbReference type="SMART" id="SM00388">
    <property type="entry name" value="HisKA"/>
    <property type="match status" value="1"/>
</dbReference>
<dbReference type="PANTHER" id="PTHR43547">
    <property type="entry name" value="TWO-COMPONENT HISTIDINE KINASE"/>
    <property type="match status" value="1"/>
</dbReference>
<dbReference type="SUPFAM" id="SSF49785">
    <property type="entry name" value="Galactose-binding domain-like"/>
    <property type="match status" value="1"/>
</dbReference>
<dbReference type="InterPro" id="IPR008979">
    <property type="entry name" value="Galactose-bd-like_sf"/>
</dbReference>
<dbReference type="SMART" id="SM00387">
    <property type="entry name" value="HATPase_c"/>
    <property type="match status" value="1"/>
</dbReference>
<name>A0A934TWC4_9BURK</name>
<dbReference type="Proteomes" id="UP000630528">
    <property type="component" value="Unassembled WGS sequence"/>
</dbReference>
<dbReference type="InterPro" id="IPR001610">
    <property type="entry name" value="PAC"/>
</dbReference>
<keyword evidence="6" id="KW-1133">Transmembrane helix</keyword>
<dbReference type="SUPFAM" id="SSF55874">
    <property type="entry name" value="ATPase domain of HSP90 chaperone/DNA topoisomerase II/histidine kinase"/>
    <property type="match status" value="1"/>
</dbReference>
<gene>
    <name evidence="11" type="ORF">JJB11_18640</name>
</gene>
<dbReference type="Gene3D" id="2.60.120.260">
    <property type="entry name" value="Galactose-binding domain-like"/>
    <property type="match status" value="1"/>
</dbReference>
<evidence type="ECO:0000259" key="8">
    <source>
        <dbReference type="PROSITE" id="PS50110"/>
    </source>
</evidence>
<dbReference type="InterPro" id="IPR001789">
    <property type="entry name" value="Sig_transdc_resp-reg_receiver"/>
</dbReference>
<dbReference type="InterPro" id="IPR005467">
    <property type="entry name" value="His_kinase_dom"/>
</dbReference>
<feature type="domain" description="Histidine kinase" evidence="7">
    <location>
        <begin position="593"/>
        <end position="803"/>
    </location>
</feature>
<dbReference type="Pfam" id="PF00072">
    <property type="entry name" value="Response_reg"/>
    <property type="match status" value="1"/>
</dbReference>
<feature type="modified residue" description="4-aspartylphosphate" evidence="4">
    <location>
        <position position="881"/>
    </location>
</feature>
<dbReference type="InterPro" id="IPR011006">
    <property type="entry name" value="CheY-like_superfamily"/>
</dbReference>
<feature type="domain" description="Response regulatory" evidence="8">
    <location>
        <begin position="832"/>
        <end position="951"/>
    </location>
</feature>
<dbReference type="InterPro" id="IPR036097">
    <property type="entry name" value="HisK_dim/P_sf"/>
</dbReference>
<feature type="compositionally biased region" description="Pro residues" evidence="5">
    <location>
        <begin position="7"/>
        <end position="19"/>
    </location>
</feature>
<dbReference type="PROSITE" id="PS50112">
    <property type="entry name" value="PAS"/>
    <property type="match status" value="1"/>
</dbReference>
<dbReference type="CDD" id="cd00130">
    <property type="entry name" value="PAS"/>
    <property type="match status" value="1"/>
</dbReference>
<dbReference type="SUPFAM" id="SSF47384">
    <property type="entry name" value="Homodimeric domain of signal transducing histidine kinase"/>
    <property type="match status" value="1"/>
</dbReference>
<dbReference type="SMART" id="SM00448">
    <property type="entry name" value="REC"/>
    <property type="match status" value="1"/>
</dbReference>
<dbReference type="CDD" id="cd00082">
    <property type="entry name" value="HisKA"/>
    <property type="match status" value="1"/>
</dbReference>
<reference evidence="11" key="2">
    <citation type="submission" date="2021-01" db="EMBL/GenBank/DDBJ databases">
        <authorList>
            <person name="Kang M."/>
        </authorList>
    </citation>
    <scope>NUCLEOTIDE SEQUENCE</scope>
    <source>
        <strain evidence="11">KACC 17527</strain>
    </source>
</reference>
<dbReference type="InterPro" id="IPR035965">
    <property type="entry name" value="PAS-like_dom_sf"/>
</dbReference>
<protein>
    <recommendedName>
        <fullName evidence="2">histidine kinase</fullName>
        <ecNumber evidence="2">2.7.13.3</ecNumber>
    </recommendedName>
</protein>
<evidence type="ECO:0000256" key="5">
    <source>
        <dbReference type="SAM" id="MobiDB-lite"/>
    </source>
</evidence>
<keyword evidence="6" id="KW-0812">Transmembrane</keyword>
<evidence type="ECO:0000256" key="2">
    <source>
        <dbReference type="ARBA" id="ARBA00012438"/>
    </source>
</evidence>
<dbReference type="InterPro" id="IPR003661">
    <property type="entry name" value="HisK_dim/P_dom"/>
</dbReference>
<dbReference type="PROSITE" id="PS50109">
    <property type="entry name" value="HIS_KIN"/>
    <property type="match status" value="1"/>
</dbReference>
<dbReference type="GO" id="GO:0000155">
    <property type="term" value="F:phosphorelay sensor kinase activity"/>
    <property type="evidence" value="ECO:0007669"/>
    <property type="project" value="InterPro"/>
</dbReference>
<keyword evidence="12" id="KW-1185">Reference proteome</keyword>
<evidence type="ECO:0000259" key="9">
    <source>
        <dbReference type="PROSITE" id="PS50112"/>
    </source>
</evidence>
<feature type="transmembrane region" description="Helical" evidence="6">
    <location>
        <begin position="253"/>
        <end position="270"/>
    </location>
</feature>
<dbReference type="EC" id="2.7.13.3" evidence="2"/>
<feature type="transmembrane region" description="Helical" evidence="6">
    <location>
        <begin position="224"/>
        <end position="246"/>
    </location>
</feature>
<dbReference type="Gene3D" id="1.10.287.130">
    <property type="match status" value="1"/>
</dbReference>
<dbReference type="PROSITE" id="PS50113">
    <property type="entry name" value="PAC"/>
    <property type="match status" value="1"/>
</dbReference>
<dbReference type="Pfam" id="PF02518">
    <property type="entry name" value="HATPase_c"/>
    <property type="match status" value="1"/>
</dbReference>
<dbReference type="PANTHER" id="PTHR43547:SF2">
    <property type="entry name" value="HYBRID SIGNAL TRANSDUCTION HISTIDINE KINASE C"/>
    <property type="match status" value="1"/>
</dbReference>
<dbReference type="RefSeq" id="WP_201174868.1">
    <property type="nucleotide sequence ID" value="NZ_JAEPWM010000008.1"/>
</dbReference>
<dbReference type="InterPro" id="IPR011623">
    <property type="entry name" value="7TMR_DISM_rcpt_extracell_dom1"/>
</dbReference>
<comment type="catalytic activity">
    <reaction evidence="1">
        <text>ATP + protein L-histidine = ADP + protein N-phospho-L-histidine.</text>
        <dbReference type="EC" id="2.7.13.3"/>
    </reaction>
</comment>
<evidence type="ECO:0000256" key="1">
    <source>
        <dbReference type="ARBA" id="ARBA00000085"/>
    </source>
</evidence>
<dbReference type="Gene3D" id="3.40.50.2300">
    <property type="match status" value="1"/>
</dbReference>
<dbReference type="Pfam" id="PF08447">
    <property type="entry name" value="PAS_3"/>
    <property type="match status" value="1"/>
</dbReference>
<feature type="transmembrane region" description="Helical" evidence="6">
    <location>
        <begin position="290"/>
        <end position="309"/>
    </location>
</feature>
<dbReference type="InterPro" id="IPR000700">
    <property type="entry name" value="PAS-assoc_C"/>
</dbReference>
<accession>A0A934TWC4</accession>
<dbReference type="EMBL" id="JAEPWM010000008">
    <property type="protein sequence ID" value="MBK6008125.1"/>
    <property type="molecule type" value="Genomic_DNA"/>
</dbReference>
<dbReference type="InterPro" id="IPR000014">
    <property type="entry name" value="PAS"/>
</dbReference>
<dbReference type="SMART" id="SM00086">
    <property type="entry name" value="PAC"/>
    <property type="match status" value="1"/>
</dbReference>
<dbReference type="Pfam" id="PF07695">
    <property type="entry name" value="7TMR-DISM_7TM"/>
    <property type="match status" value="1"/>
</dbReference>
<keyword evidence="6" id="KW-0472">Membrane</keyword>
<dbReference type="AlphaFoldDB" id="A0A934TWC4"/>
<organism evidence="11 12">
    <name type="scientific">Ramlibacter ginsenosidimutans</name>
    <dbReference type="NCBI Taxonomy" id="502333"/>
    <lineage>
        <taxon>Bacteria</taxon>
        <taxon>Pseudomonadati</taxon>
        <taxon>Pseudomonadota</taxon>
        <taxon>Betaproteobacteria</taxon>
        <taxon>Burkholderiales</taxon>
        <taxon>Comamonadaceae</taxon>
        <taxon>Ramlibacter</taxon>
    </lineage>
</organism>
<dbReference type="InterPro" id="IPR013655">
    <property type="entry name" value="PAS_fold_3"/>
</dbReference>
<dbReference type="SUPFAM" id="SSF52172">
    <property type="entry name" value="CheY-like"/>
    <property type="match status" value="1"/>
</dbReference>
<evidence type="ECO:0000313" key="11">
    <source>
        <dbReference type="EMBL" id="MBK6008125.1"/>
    </source>
</evidence>
<dbReference type="SUPFAM" id="SSF47226">
    <property type="entry name" value="Histidine-containing phosphotransfer domain, HPT domain"/>
    <property type="match status" value="1"/>
</dbReference>
<dbReference type="Gene3D" id="3.30.565.10">
    <property type="entry name" value="Histidine kinase-like ATPase, C-terminal domain"/>
    <property type="match status" value="1"/>
</dbReference>
<dbReference type="InterPro" id="IPR036641">
    <property type="entry name" value="HPT_dom_sf"/>
</dbReference>
<dbReference type="Gene3D" id="3.30.450.20">
    <property type="entry name" value="PAS domain"/>
    <property type="match status" value="1"/>
</dbReference>
<feature type="transmembrane region" description="Helical" evidence="6">
    <location>
        <begin position="379"/>
        <end position="400"/>
    </location>
</feature>
<evidence type="ECO:0000259" key="10">
    <source>
        <dbReference type="PROSITE" id="PS50113"/>
    </source>
</evidence>
<keyword evidence="3 4" id="KW-0597">Phosphoprotein</keyword>
<dbReference type="Gene3D" id="2.10.70.100">
    <property type="match status" value="1"/>
</dbReference>
<proteinExistence type="predicted"/>
<dbReference type="Gene3D" id="1.20.120.160">
    <property type="entry name" value="HPT domain"/>
    <property type="match status" value="1"/>
</dbReference>
<dbReference type="InterPro" id="IPR003594">
    <property type="entry name" value="HATPase_dom"/>
</dbReference>
<feature type="domain" description="PAS" evidence="9">
    <location>
        <begin position="441"/>
        <end position="513"/>
    </location>
</feature>
<dbReference type="NCBIfam" id="TIGR00229">
    <property type="entry name" value="sensory_box"/>
    <property type="match status" value="1"/>
</dbReference>
<evidence type="ECO:0000256" key="4">
    <source>
        <dbReference type="PROSITE-ProRule" id="PRU00169"/>
    </source>
</evidence>
<feature type="transmembrane region" description="Helical" evidence="6">
    <location>
        <begin position="347"/>
        <end position="367"/>
    </location>
</feature>
<reference evidence="11" key="1">
    <citation type="journal article" date="2012" name="J. Microbiol. Biotechnol.">
        <title>Ramlibacter ginsenosidimutans sp. nov., with ginsenoside-converting activity.</title>
        <authorList>
            <person name="Wang L."/>
            <person name="An D.S."/>
            <person name="Kim S.G."/>
            <person name="Jin F.X."/>
            <person name="Kim S.C."/>
            <person name="Lee S.T."/>
            <person name="Im W.T."/>
        </authorList>
    </citation>
    <scope>NUCLEOTIDE SEQUENCE</scope>
    <source>
        <strain evidence="11">KACC 17527</strain>
    </source>
</reference>
<dbReference type="SMART" id="SM00091">
    <property type="entry name" value="PAS"/>
    <property type="match status" value="1"/>
</dbReference>
<dbReference type="SUPFAM" id="SSF55785">
    <property type="entry name" value="PYP-like sensor domain (PAS domain)"/>
    <property type="match status" value="1"/>
</dbReference>
<feature type="transmembrane region" description="Helical" evidence="6">
    <location>
        <begin position="321"/>
        <end position="341"/>
    </location>
</feature>
<dbReference type="InterPro" id="IPR036890">
    <property type="entry name" value="HATPase_C_sf"/>
</dbReference>
<evidence type="ECO:0000259" key="7">
    <source>
        <dbReference type="PROSITE" id="PS50109"/>
    </source>
</evidence>
<feature type="domain" description="PAC" evidence="10">
    <location>
        <begin position="523"/>
        <end position="575"/>
    </location>
</feature>
<dbReference type="CDD" id="cd00156">
    <property type="entry name" value="REC"/>
    <property type="match status" value="1"/>
</dbReference>